<dbReference type="EC" id="2.4.1.221" evidence="4"/>
<organism evidence="18 19">
    <name type="scientific">Nicrophorus vespilloides</name>
    <name type="common">Boreal carrion beetle</name>
    <dbReference type="NCBI Taxonomy" id="110193"/>
    <lineage>
        <taxon>Eukaryota</taxon>
        <taxon>Metazoa</taxon>
        <taxon>Ecdysozoa</taxon>
        <taxon>Arthropoda</taxon>
        <taxon>Hexapoda</taxon>
        <taxon>Insecta</taxon>
        <taxon>Pterygota</taxon>
        <taxon>Neoptera</taxon>
        <taxon>Endopterygota</taxon>
        <taxon>Coleoptera</taxon>
        <taxon>Polyphaga</taxon>
        <taxon>Staphyliniformia</taxon>
        <taxon>Silphidae</taxon>
        <taxon>Nicrophorinae</taxon>
        <taxon>Nicrophorus</taxon>
    </lineage>
</organism>
<evidence type="ECO:0000256" key="16">
    <source>
        <dbReference type="ARBA" id="ARBA00048647"/>
    </source>
</evidence>
<sequence>MMFYLLTLVLFVSVATCVEIDPLGYILYCPCMGRFGNQGDHFLGALGFAHGLNRTLVLPPWVEYRYGQSKSIQVPFDTYFKVEPLKVYHKVITMEVFMKTIAPIEWPKDQRISFCYMSRGDSGNCNAKDGNPFGPFWDTFNIDFVGSEFYGPLHYDTYHQDIAKKWQLSYPPAKWPVLAFSGAPASFPVQLENRELHKYLQWSDHIENLANNFIKRNLPQGAFIGIHLRNGVDWGRACKHIPDSPNLFAAPQCLGYRNERGKATMDMCMPSKETIIRQLKRIIKSYNNAPNKGPIRAIFVASDSSHMIEDLNLGLQRMKVKAYKYDNATPHVDLAILAKSNHFVGNCISSYSAFVKRERDAKGFASSFWAYPIEKSSTHDEL</sequence>
<keyword evidence="8" id="KW-0256">Endoplasmic reticulum</keyword>
<reference evidence="19" key="1">
    <citation type="submission" date="2025-08" db="UniProtKB">
        <authorList>
            <consortium name="RefSeq"/>
        </authorList>
    </citation>
    <scope>IDENTIFICATION</scope>
</reference>
<dbReference type="Gene3D" id="3.40.50.11340">
    <property type="match status" value="1"/>
</dbReference>
<keyword evidence="7" id="KW-0808">Transferase</keyword>
<keyword evidence="9" id="KW-0914">Notch signaling pathway</keyword>
<comment type="catalytic activity">
    <reaction evidence="16">
        <text>L-seryl-[protein] + GDP-beta-L-fucose = 3-O-(alpha-L-fucosyl)-L-seryl-[protein] + GDP + H(+)</text>
        <dbReference type="Rhea" id="RHEA:63644"/>
        <dbReference type="Rhea" id="RHEA-COMP:9863"/>
        <dbReference type="Rhea" id="RHEA-COMP:17914"/>
        <dbReference type="ChEBI" id="CHEBI:15378"/>
        <dbReference type="ChEBI" id="CHEBI:29999"/>
        <dbReference type="ChEBI" id="CHEBI:57273"/>
        <dbReference type="ChEBI" id="CHEBI:58189"/>
        <dbReference type="ChEBI" id="CHEBI:189632"/>
        <dbReference type="EC" id="2.4.1.221"/>
    </reaction>
    <physiologicalReaction direction="left-to-right" evidence="16">
        <dbReference type="Rhea" id="RHEA:63645"/>
    </physiologicalReaction>
</comment>
<evidence type="ECO:0000256" key="1">
    <source>
        <dbReference type="ARBA" id="ARBA00004240"/>
    </source>
</evidence>
<evidence type="ECO:0000313" key="19">
    <source>
        <dbReference type="RefSeq" id="XP_017781188.1"/>
    </source>
</evidence>
<evidence type="ECO:0000256" key="15">
    <source>
        <dbReference type="ARBA" id="ARBA00047273"/>
    </source>
</evidence>
<evidence type="ECO:0000256" key="11">
    <source>
        <dbReference type="ARBA" id="ARBA00023180"/>
    </source>
</evidence>
<dbReference type="RefSeq" id="XP_017781188.1">
    <property type="nucleotide sequence ID" value="XM_017925699.1"/>
</dbReference>
<comment type="pathway">
    <text evidence="2">Protein modification; protein glycosylation.</text>
</comment>
<dbReference type="InterPro" id="IPR039922">
    <property type="entry name" value="POFUT1"/>
</dbReference>
<feature type="signal peptide" evidence="17">
    <location>
        <begin position="1"/>
        <end position="17"/>
    </location>
</feature>
<evidence type="ECO:0000256" key="3">
    <source>
        <dbReference type="ARBA" id="ARBA00010626"/>
    </source>
</evidence>
<evidence type="ECO:0000256" key="17">
    <source>
        <dbReference type="SAM" id="SignalP"/>
    </source>
</evidence>
<keyword evidence="10" id="KW-1015">Disulfide bond</keyword>
<keyword evidence="13" id="KW-0119">Carbohydrate metabolism</keyword>
<evidence type="ECO:0000256" key="2">
    <source>
        <dbReference type="ARBA" id="ARBA00004922"/>
    </source>
</evidence>
<comment type="similarity">
    <text evidence="3">Belongs to the glycosyltransferase 65 family.</text>
</comment>
<keyword evidence="12" id="KW-0294">Fucose metabolism</keyword>
<comment type="catalytic activity">
    <reaction evidence="15">
        <text>L-threonyl-[protein] + GDP-beta-L-fucose = 3-O-(alpha-L-fucosyl)-L-threonyl-[protein] + GDP + H(+)</text>
        <dbReference type="Rhea" id="RHEA:70491"/>
        <dbReference type="Rhea" id="RHEA-COMP:11060"/>
        <dbReference type="Rhea" id="RHEA-COMP:17915"/>
        <dbReference type="ChEBI" id="CHEBI:15378"/>
        <dbReference type="ChEBI" id="CHEBI:30013"/>
        <dbReference type="ChEBI" id="CHEBI:57273"/>
        <dbReference type="ChEBI" id="CHEBI:58189"/>
        <dbReference type="ChEBI" id="CHEBI:189631"/>
        <dbReference type="EC" id="2.4.1.221"/>
    </reaction>
    <physiologicalReaction direction="left-to-right" evidence="15">
        <dbReference type="Rhea" id="RHEA:70492"/>
    </physiologicalReaction>
</comment>
<evidence type="ECO:0000256" key="12">
    <source>
        <dbReference type="ARBA" id="ARBA00023253"/>
    </source>
</evidence>
<evidence type="ECO:0000256" key="9">
    <source>
        <dbReference type="ARBA" id="ARBA00022976"/>
    </source>
</evidence>
<evidence type="ECO:0000256" key="6">
    <source>
        <dbReference type="ARBA" id="ARBA00022676"/>
    </source>
</evidence>
<dbReference type="InterPro" id="IPR019378">
    <property type="entry name" value="GDP-Fuc_O-FucTrfase"/>
</dbReference>
<evidence type="ECO:0000256" key="4">
    <source>
        <dbReference type="ARBA" id="ARBA00012196"/>
    </source>
</evidence>
<dbReference type="Proteomes" id="UP000695000">
    <property type="component" value="Unplaced"/>
</dbReference>
<accession>A0ABM1N2Y8</accession>
<comment type="subcellular location">
    <subcellularLocation>
        <location evidence="1">Endoplasmic reticulum</location>
    </subcellularLocation>
</comment>
<evidence type="ECO:0000256" key="13">
    <source>
        <dbReference type="ARBA" id="ARBA00023277"/>
    </source>
</evidence>
<gene>
    <name evidence="19" type="primary">LOC108566005</name>
</gene>
<evidence type="ECO:0000313" key="18">
    <source>
        <dbReference type="Proteomes" id="UP000695000"/>
    </source>
</evidence>
<proteinExistence type="inferred from homology"/>
<dbReference type="Gene3D" id="3.40.50.11350">
    <property type="match status" value="1"/>
</dbReference>
<evidence type="ECO:0000256" key="7">
    <source>
        <dbReference type="ARBA" id="ARBA00022679"/>
    </source>
</evidence>
<evidence type="ECO:0000256" key="5">
    <source>
        <dbReference type="ARBA" id="ARBA00021745"/>
    </source>
</evidence>
<evidence type="ECO:0000256" key="10">
    <source>
        <dbReference type="ARBA" id="ARBA00023157"/>
    </source>
</evidence>
<keyword evidence="11" id="KW-0325">Glycoprotein</keyword>
<dbReference type="Pfam" id="PF10250">
    <property type="entry name" value="O-FucT"/>
    <property type="match status" value="1"/>
</dbReference>
<keyword evidence="17" id="KW-0732">Signal</keyword>
<protein>
    <recommendedName>
        <fullName evidence="5">GDP-fucose protein O-fucosyltransferase 1</fullName>
        <ecNumber evidence="4">2.4.1.221</ecNumber>
    </recommendedName>
    <alternativeName>
        <fullName evidence="14">Peptide-O-fucosyltransferase 1</fullName>
    </alternativeName>
</protein>
<feature type="chain" id="PRO_5047041465" description="GDP-fucose protein O-fucosyltransferase 1" evidence="17">
    <location>
        <begin position="18"/>
        <end position="382"/>
    </location>
</feature>
<keyword evidence="18" id="KW-1185">Reference proteome</keyword>
<evidence type="ECO:0000256" key="8">
    <source>
        <dbReference type="ARBA" id="ARBA00022824"/>
    </source>
</evidence>
<name>A0ABM1N2Y8_NICVS</name>
<dbReference type="GeneID" id="108566005"/>
<dbReference type="PANTHER" id="PTHR21420:SF10">
    <property type="entry name" value="GDP-FUCOSE PROTEIN O-FUCOSYLTRANSFERASE 1"/>
    <property type="match status" value="1"/>
</dbReference>
<dbReference type="CDD" id="cd11302">
    <property type="entry name" value="O-FucT-1"/>
    <property type="match status" value="1"/>
</dbReference>
<keyword evidence="6" id="KW-0328">Glycosyltransferase</keyword>
<dbReference type="PANTHER" id="PTHR21420">
    <property type="entry name" value="GDP-FUCOSE PROTEIN O-FUCOSYLTRANSFERASE 1"/>
    <property type="match status" value="1"/>
</dbReference>
<evidence type="ECO:0000256" key="14">
    <source>
        <dbReference type="ARBA" id="ARBA00033080"/>
    </source>
</evidence>